<dbReference type="EMBL" id="NZBU01000005">
    <property type="protein sequence ID" value="MAG21965.1"/>
    <property type="molecule type" value="Genomic_DNA"/>
</dbReference>
<comment type="caution">
    <text evidence="11">The sequence shown here is derived from an EMBL/GenBank/DDBJ whole genome shotgun (WGS) entry which is preliminary data.</text>
</comment>
<dbReference type="SUPFAM" id="SSF55315">
    <property type="entry name" value="L30e-like"/>
    <property type="match status" value="1"/>
</dbReference>
<dbReference type="GO" id="GO:1990904">
    <property type="term" value="C:ribonucleoprotein complex"/>
    <property type="evidence" value="ECO:0007669"/>
    <property type="project" value="UniProtKB-KW"/>
</dbReference>
<dbReference type="PANTHER" id="PTHR23105">
    <property type="entry name" value="RIBOSOMAL PROTEIN L7AE FAMILY MEMBER"/>
    <property type="match status" value="1"/>
</dbReference>
<dbReference type="InterPro" id="IPR050257">
    <property type="entry name" value="eL8/uL1-like"/>
</dbReference>
<keyword evidence="3 9" id="KW-0963">Cytoplasm</keyword>
<comment type="subcellular location">
    <subcellularLocation>
        <location evidence="1 9">Cytoplasm</location>
    </subcellularLocation>
</comment>
<dbReference type="GO" id="GO:0005737">
    <property type="term" value="C:cytoplasm"/>
    <property type="evidence" value="ECO:0007669"/>
    <property type="project" value="UniProtKB-SubCell"/>
</dbReference>
<sequence length="121" mass="13219">MVDFVKFEVPEKLMTDQLALIAKVKKNGKIRIGINEVTKAIERGSAKLVLIASDVEPAEIVMHLPLICNEKDVPFSYVKTKKDLGEGVGIGVGTASIAIVEEGDAKSDLQELTKKLEDLRK</sequence>
<dbReference type="Gene3D" id="3.30.1330.30">
    <property type="match status" value="1"/>
</dbReference>
<comment type="subunit">
    <text evidence="9">Part of the 50S ribosomal subunit. Probably part of the RNase P complex.</text>
</comment>
<dbReference type="Pfam" id="PF01248">
    <property type="entry name" value="Ribosomal_L7Ae"/>
    <property type="match status" value="1"/>
</dbReference>
<dbReference type="Proteomes" id="UP000226592">
    <property type="component" value="Unassembled WGS sequence"/>
</dbReference>
<dbReference type="HAMAP" id="MF_00326">
    <property type="entry name" value="Ribosomal_eL8"/>
    <property type="match status" value="1"/>
</dbReference>
<evidence type="ECO:0000313" key="12">
    <source>
        <dbReference type="Proteomes" id="UP000226592"/>
    </source>
</evidence>
<protein>
    <recommendedName>
        <fullName evidence="9">Large ribosomal subunit protein eL8</fullName>
    </recommendedName>
</protein>
<organism evidence="11 12">
    <name type="scientific">Candidatus Iainarchaeum sp</name>
    <dbReference type="NCBI Taxonomy" id="3101447"/>
    <lineage>
        <taxon>Archaea</taxon>
        <taxon>Candidatus Iainarchaeota</taxon>
        <taxon>Candidatus Iainarchaeia</taxon>
        <taxon>Candidatus Iainarchaeales</taxon>
        <taxon>Candidatus Iainarchaeaceae</taxon>
        <taxon>Candidatus Iainarchaeum</taxon>
    </lineage>
</organism>
<dbReference type="GO" id="GO:0003735">
    <property type="term" value="F:structural constituent of ribosome"/>
    <property type="evidence" value="ECO:0007669"/>
    <property type="project" value="InterPro"/>
</dbReference>
<evidence type="ECO:0000259" key="10">
    <source>
        <dbReference type="Pfam" id="PF01248"/>
    </source>
</evidence>
<dbReference type="GO" id="GO:0019843">
    <property type="term" value="F:rRNA binding"/>
    <property type="evidence" value="ECO:0007669"/>
    <property type="project" value="UniProtKB-KW"/>
</dbReference>
<evidence type="ECO:0000256" key="1">
    <source>
        <dbReference type="ARBA" id="ARBA00004496"/>
    </source>
</evidence>
<evidence type="ECO:0000256" key="8">
    <source>
        <dbReference type="ARBA" id="ARBA00023274"/>
    </source>
</evidence>
<dbReference type="GO" id="GO:0005840">
    <property type="term" value="C:ribosome"/>
    <property type="evidence" value="ECO:0007669"/>
    <property type="project" value="UniProtKB-KW"/>
</dbReference>
<dbReference type="NCBIfam" id="TIGR03677">
    <property type="entry name" value="eL8_ribo"/>
    <property type="match status" value="1"/>
</dbReference>
<dbReference type="InterPro" id="IPR018492">
    <property type="entry name" value="Ribosomal_eL8/Nhp2"/>
</dbReference>
<dbReference type="GO" id="GO:0001682">
    <property type="term" value="P:tRNA 5'-leader removal"/>
    <property type="evidence" value="ECO:0007669"/>
    <property type="project" value="UniProtKB-UniRule"/>
</dbReference>
<keyword evidence="6 9" id="KW-0694">RNA-binding</keyword>
<evidence type="ECO:0000256" key="9">
    <source>
        <dbReference type="HAMAP-Rule" id="MF_00326"/>
    </source>
</evidence>
<dbReference type="PRINTS" id="PR00881">
    <property type="entry name" value="L7ARS6FAMILY"/>
</dbReference>
<evidence type="ECO:0000256" key="3">
    <source>
        <dbReference type="ARBA" id="ARBA00022490"/>
    </source>
</evidence>
<dbReference type="PRINTS" id="PR00884">
    <property type="entry name" value="RIBOSOMALHS6"/>
</dbReference>
<reference evidence="12" key="1">
    <citation type="submission" date="2017-09" db="EMBL/GenBank/DDBJ databases">
        <title>The Reconstruction of 2,631 Draft Metagenome-Assembled Genomes from the Global Oceans.</title>
        <authorList>
            <person name="Tully B.J."/>
            <person name="Graham E.D."/>
            <person name="Heidelberg J.F."/>
        </authorList>
    </citation>
    <scope>NUCLEOTIDE SEQUENCE [LARGE SCALE GENOMIC DNA]</scope>
</reference>
<dbReference type="InterPro" id="IPR029064">
    <property type="entry name" value="Ribosomal_eL30-like_sf"/>
</dbReference>
<dbReference type="FunFam" id="3.30.1330.30:FF:000020">
    <property type="entry name" value="50S ribosomal protein L7Ae"/>
    <property type="match status" value="1"/>
</dbReference>
<comment type="similarity">
    <text evidence="2 9">Belongs to the eukaryotic ribosomal protein eL8 family.</text>
</comment>
<keyword evidence="8 9" id="KW-0687">Ribonucleoprotein</keyword>
<evidence type="ECO:0000256" key="4">
    <source>
        <dbReference type="ARBA" id="ARBA00022694"/>
    </source>
</evidence>
<evidence type="ECO:0000256" key="7">
    <source>
        <dbReference type="ARBA" id="ARBA00022980"/>
    </source>
</evidence>
<feature type="domain" description="Ribosomal protein eL8/eL30/eS12/Gadd45" evidence="10">
    <location>
        <begin position="20"/>
        <end position="106"/>
    </location>
</feature>
<keyword evidence="5 9" id="KW-0699">rRNA-binding</keyword>
<evidence type="ECO:0000256" key="6">
    <source>
        <dbReference type="ARBA" id="ARBA00022884"/>
    </source>
</evidence>
<keyword evidence="7 9" id="KW-0689">Ribosomal protein</keyword>
<gene>
    <name evidence="9 11" type="primary">rpl7ae</name>
    <name evidence="11" type="ORF">CL943_01485</name>
</gene>
<dbReference type="AlphaFoldDB" id="A0A2D6M0M5"/>
<evidence type="ECO:0000256" key="5">
    <source>
        <dbReference type="ARBA" id="ARBA00022730"/>
    </source>
</evidence>
<dbReference type="InterPro" id="IPR022481">
    <property type="entry name" value="Ribosomal_eL8_arc"/>
</dbReference>
<evidence type="ECO:0000313" key="11">
    <source>
        <dbReference type="EMBL" id="MAG21965.1"/>
    </source>
</evidence>
<keyword evidence="4 9" id="KW-0819">tRNA processing</keyword>
<proteinExistence type="inferred from homology"/>
<accession>A0A2D6M0M5</accession>
<comment type="function">
    <text evidence="9">Multifunctional RNA-binding protein that recognizes the K-turn motif in ribosomal RNA, the RNA component of RNase P, box H/ACA, box C/D and box C'/D' sRNAs.</text>
</comment>
<name>A0A2D6M0M5_9ARCH</name>
<dbReference type="InterPro" id="IPR004038">
    <property type="entry name" value="Ribosomal_eL8/eL30/eS12/Gad45"/>
</dbReference>
<dbReference type="GO" id="GO:0006412">
    <property type="term" value="P:translation"/>
    <property type="evidence" value="ECO:0007669"/>
    <property type="project" value="UniProtKB-UniRule"/>
</dbReference>
<dbReference type="GO" id="GO:0004526">
    <property type="term" value="F:ribonuclease P activity"/>
    <property type="evidence" value="ECO:0007669"/>
    <property type="project" value="UniProtKB-UniRule"/>
</dbReference>
<evidence type="ECO:0000256" key="2">
    <source>
        <dbReference type="ARBA" id="ARBA00007337"/>
    </source>
</evidence>